<comment type="similarity">
    <text evidence="3">Belongs to the NPH3 family.</text>
</comment>
<gene>
    <name evidence="8" type="primary">LOC18611286</name>
</gene>
<evidence type="ECO:0000256" key="2">
    <source>
        <dbReference type="ARBA" id="ARBA00022786"/>
    </source>
</evidence>
<dbReference type="GeneID" id="18611286"/>
<sequence>MKPWGNLGVVETIYEEEYEYSSNSPSLSPSVLSSPPTPLHSRVEAWSSAMGRKTDVLIHVHGTAFHLHKDPLSSRSTYLRRQLTEQSELTLSRPLNITAETFSLVAEFCYGTHLLVTPFNVASLLLASELLGMTETKGDGDQNLKQITEGYFRRFVAVNGEYAAIVFRSCLALLPEAETTAFLVSRCVEVMNSSDDGDGVDVYFDDVVSLHAEDFKIVAESMHQRFEYHDLLYRIVDFYLEEHNGKITEEQKTQICNSIDCNKLSPQLLLHAVQNPRMPLRFVVRAMLVEQLNTRRSIFSAANHYSSRPHRPARDNITLGAILQRDATMRETAQLKAAMDATSSRIQTLEKQLHCMKKILQDSDHNGGVGAGSRDVLGSGRSASFHYGSGNTIERADRGASSSASFRFSRPEDKAFGSSSSENSCVDSPRIKKNIGQRLIEGLKSALRVPNSSTKNGSAKKISSKGENGTLYFNQ</sequence>
<dbReference type="SMART" id="SM00225">
    <property type="entry name" value="BTB"/>
    <property type="match status" value="1"/>
</dbReference>
<comment type="pathway">
    <text evidence="1">Protein modification; protein ubiquitination.</text>
</comment>
<evidence type="ECO:0000256" key="1">
    <source>
        <dbReference type="ARBA" id="ARBA00004906"/>
    </source>
</evidence>
<dbReference type="InterPro" id="IPR027356">
    <property type="entry name" value="NPH3_dom"/>
</dbReference>
<feature type="domain" description="NPH3" evidence="6">
    <location>
        <begin position="209"/>
        <end position="293"/>
    </location>
</feature>
<feature type="region of interest" description="Disordered" evidence="4">
    <location>
        <begin position="387"/>
        <end position="430"/>
    </location>
</feature>
<reference evidence="7" key="1">
    <citation type="journal article" date="1997" name="Nucleic Acids Res.">
        <title>tRNAscan-SE: a program for improved detection of transfer RNA genes in genomic sequence.</title>
        <authorList>
            <person name="Lowe T.M."/>
            <person name="Eddy S.R."/>
        </authorList>
    </citation>
    <scope>NUCLEOTIDE SEQUENCE [LARGE SCALE GENOMIC DNA]</scope>
    <source>
        <strain evidence="7">r\B97-61/B2</strain>
    </source>
</reference>
<feature type="compositionally biased region" description="Polar residues" evidence="4">
    <location>
        <begin position="465"/>
        <end position="475"/>
    </location>
</feature>
<evidence type="ECO:0000259" key="6">
    <source>
        <dbReference type="PROSITE" id="PS51649"/>
    </source>
</evidence>
<dbReference type="InterPro" id="IPR011333">
    <property type="entry name" value="SKP1/BTB/POZ_sf"/>
</dbReference>
<dbReference type="Gene3D" id="3.30.710.10">
    <property type="entry name" value="Potassium Channel Kv1.1, Chain A"/>
    <property type="match status" value="1"/>
</dbReference>
<dbReference type="Pfam" id="PF03000">
    <property type="entry name" value="NPH3"/>
    <property type="match status" value="1"/>
</dbReference>
<dbReference type="Proteomes" id="UP000694886">
    <property type="component" value="Chromosome 1"/>
</dbReference>
<dbReference type="Pfam" id="PF00651">
    <property type="entry name" value="BTB"/>
    <property type="match status" value="1"/>
</dbReference>
<accession>A0AB32VVM3</accession>
<proteinExistence type="inferred from homology"/>
<protein>
    <submittedName>
        <fullName evidence="8">BTB/POZ domain-containing protein At3g49900 isoform X1</fullName>
    </submittedName>
</protein>
<dbReference type="InterPro" id="IPR043454">
    <property type="entry name" value="NPH3/RPT2-like"/>
</dbReference>
<evidence type="ECO:0000259" key="5">
    <source>
        <dbReference type="PROSITE" id="PS50097"/>
    </source>
</evidence>
<feature type="compositionally biased region" description="Polar residues" evidence="4">
    <location>
        <begin position="417"/>
        <end position="426"/>
    </location>
</feature>
<dbReference type="KEGG" id="tcc:18611286"/>
<keyword evidence="2" id="KW-0833">Ubl conjugation pathway</keyword>
<dbReference type="PROSITE" id="PS51649">
    <property type="entry name" value="NPH3"/>
    <property type="match status" value="1"/>
</dbReference>
<dbReference type="RefSeq" id="XP_017969941.1">
    <property type="nucleotide sequence ID" value="XM_018114452.1"/>
</dbReference>
<evidence type="ECO:0000256" key="3">
    <source>
        <dbReference type="PROSITE-ProRule" id="PRU00982"/>
    </source>
</evidence>
<evidence type="ECO:0000313" key="8">
    <source>
        <dbReference type="RefSeq" id="XP_017969941.1"/>
    </source>
</evidence>
<dbReference type="SUPFAM" id="SSF54695">
    <property type="entry name" value="POZ domain"/>
    <property type="match status" value="1"/>
</dbReference>
<reference evidence="8" key="2">
    <citation type="submission" date="2025-08" db="UniProtKB">
        <authorList>
            <consortium name="RefSeq"/>
        </authorList>
    </citation>
    <scope>IDENTIFICATION</scope>
</reference>
<feature type="domain" description="BTB" evidence="5">
    <location>
        <begin position="54"/>
        <end position="118"/>
    </location>
</feature>
<name>A0AB32VVM3_THECC</name>
<evidence type="ECO:0000313" key="7">
    <source>
        <dbReference type="Proteomes" id="UP000694886"/>
    </source>
</evidence>
<dbReference type="PANTHER" id="PTHR32370">
    <property type="entry name" value="OS12G0117600 PROTEIN"/>
    <property type="match status" value="1"/>
</dbReference>
<dbReference type="PROSITE" id="PS50097">
    <property type="entry name" value="BTB"/>
    <property type="match status" value="1"/>
</dbReference>
<dbReference type="Gramene" id="Tc01v2_t006310.1">
    <property type="protein sequence ID" value="Tc01v2_p006310.1"/>
    <property type="gene ID" value="Tc01v2_g006310"/>
</dbReference>
<evidence type="ECO:0000256" key="4">
    <source>
        <dbReference type="SAM" id="MobiDB-lite"/>
    </source>
</evidence>
<feature type="region of interest" description="Disordered" evidence="4">
    <location>
        <begin position="447"/>
        <end position="475"/>
    </location>
</feature>
<dbReference type="InterPro" id="IPR000210">
    <property type="entry name" value="BTB/POZ_dom"/>
</dbReference>
<organism evidence="7 8">
    <name type="scientific">Theobroma cacao</name>
    <name type="common">Cacao</name>
    <name type="synonym">Cocoa</name>
    <dbReference type="NCBI Taxonomy" id="3641"/>
    <lineage>
        <taxon>Eukaryota</taxon>
        <taxon>Viridiplantae</taxon>
        <taxon>Streptophyta</taxon>
        <taxon>Embryophyta</taxon>
        <taxon>Tracheophyta</taxon>
        <taxon>Spermatophyta</taxon>
        <taxon>Magnoliopsida</taxon>
        <taxon>eudicotyledons</taxon>
        <taxon>Gunneridae</taxon>
        <taxon>Pentapetalae</taxon>
        <taxon>rosids</taxon>
        <taxon>malvids</taxon>
        <taxon>Malvales</taxon>
        <taxon>Malvaceae</taxon>
        <taxon>Byttnerioideae</taxon>
        <taxon>Theobroma</taxon>
    </lineage>
</organism>
<dbReference type="AlphaFoldDB" id="A0AB32VVM3"/>